<feature type="transmembrane region" description="Helical" evidence="2">
    <location>
        <begin position="418"/>
        <end position="441"/>
    </location>
</feature>
<dbReference type="Proteomes" id="UP000078437">
    <property type="component" value="Chromosome"/>
</dbReference>
<dbReference type="EMBL" id="CP013979">
    <property type="protein sequence ID" value="ANJ27479.1"/>
    <property type="molecule type" value="Genomic_DNA"/>
</dbReference>
<organism evidence="3 4">
    <name type="scientific">Agromyces aureus</name>
    <dbReference type="NCBI Taxonomy" id="453304"/>
    <lineage>
        <taxon>Bacteria</taxon>
        <taxon>Bacillati</taxon>
        <taxon>Actinomycetota</taxon>
        <taxon>Actinomycetes</taxon>
        <taxon>Micrococcales</taxon>
        <taxon>Microbacteriaceae</taxon>
        <taxon>Agromyces</taxon>
    </lineage>
</organism>
<evidence type="ECO:0000256" key="1">
    <source>
        <dbReference type="SAM" id="MobiDB-lite"/>
    </source>
</evidence>
<gene>
    <name evidence="3" type="ORF">ATC03_12925</name>
</gene>
<dbReference type="RefSeq" id="WP_084003480.1">
    <property type="nucleotide sequence ID" value="NZ_CP013979.1"/>
</dbReference>
<reference evidence="3 4" key="1">
    <citation type="journal article" date="2016" name="Int. J. Syst. Evol. Microbiol.">
        <title>Agromyces aureus sp. nov., isolated from the rhizosphere of Salix caprea L. grown in a heavy-metal-contaminated soil.</title>
        <authorList>
            <person name="Corretto E."/>
            <person name="Antonielli L."/>
            <person name="Sessitsch A."/>
            <person name="Compant S."/>
            <person name="Gorfer M."/>
            <person name="Kuffner M."/>
            <person name="Brader G."/>
        </authorList>
    </citation>
    <scope>NUCLEOTIDE SEQUENCE [LARGE SCALE GENOMIC DNA]</scope>
    <source>
        <strain evidence="3 4">AR33</strain>
    </source>
</reference>
<protein>
    <recommendedName>
        <fullName evidence="5">ABC transporter permease</fullName>
    </recommendedName>
</protein>
<feature type="transmembrane region" description="Helical" evidence="2">
    <location>
        <begin position="105"/>
        <end position="123"/>
    </location>
</feature>
<feature type="transmembrane region" description="Helical" evidence="2">
    <location>
        <begin position="43"/>
        <end position="61"/>
    </location>
</feature>
<feature type="transmembrane region" description="Helical" evidence="2">
    <location>
        <begin position="528"/>
        <end position="547"/>
    </location>
</feature>
<evidence type="ECO:0000313" key="3">
    <source>
        <dbReference type="EMBL" id="ANJ27479.1"/>
    </source>
</evidence>
<proteinExistence type="predicted"/>
<keyword evidence="2" id="KW-1133">Transmembrane helix</keyword>
<feature type="transmembrane region" description="Helical" evidence="2">
    <location>
        <begin position="262"/>
        <end position="283"/>
    </location>
</feature>
<feature type="transmembrane region" description="Helical" evidence="2">
    <location>
        <begin position="364"/>
        <end position="385"/>
    </location>
</feature>
<reference evidence="4" key="2">
    <citation type="submission" date="2016-01" db="EMBL/GenBank/DDBJ databases">
        <title>Complete genome sequence of Agromyces aureus AR33T and comparison with related organisms.</title>
        <authorList>
            <person name="Corretto E."/>
            <person name="Antonielli L."/>
            <person name="Sessitsch A."/>
            <person name="Brader G."/>
        </authorList>
    </citation>
    <scope>NUCLEOTIDE SEQUENCE [LARGE SCALE GENOMIC DNA]</scope>
    <source>
        <strain evidence="4">AR33</strain>
    </source>
</reference>
<feature type="transmembrane region" description="Helical" evidence="2">
    <location>
        <begin position="482"/>
        <end position="503"/>
    </location>
</feature>
<evidence type="ECO:0008006" key="5">
    <source>
        <dbReference type="Google" id="ProtNLM"/>
    </source>
</evidence>
<feature type="transmembrane region" description="Helical" evidence="2">
    <location>
        <begin position="323"/>
        <end position="344"/>
    </location>
</feature>
<dbReference type="KEGG" id="agy:ATC03_12925"/>
<dbReference type="STRING" id="453304.ATC03_12925"/>
<evidence type="ECO:0000256" key="2">
    <source>
        <dbReference type="SAM" id="Phobius"/>
    </source>
</evidence>
<feature type="compositionally biased region" description="Polar residues" evidence="1">
    <location>
        <begin position="10"/>
        <end position="19"/>
    </location>
</feature>
<evidence type="ECO:0000313" key="4">
    <source>
        <dbReference type="Proteomes" id="UP000078437"/>
    </source>
</evidence>
<feature type="transmembrane region" description="Helical" evidence="2">
    <location>
        <begin position="155"/>
        <end position="177"/>
    </location>
</feature>
<feature type="transmembrane region" description="Helical" evidence="2">
    <location>
        <begin position="453"/>
        <end position="475"/>
    </location>
</feature>
<feature type="transmembrane region" description="Helical" evidence="2">
    <location>
        <begin position="215"/>
        <end position="231"/>
    </location>
</feature>
<keyword evidence="2" id="KW-0812">Transmembrane</keyword>
<feature type="region of interest" description="Disordered" evidence="1">
    <location>
        <begin position="1"/>
        <end position="21"/>
    </location>
</feature>
<keyword evidence="4" id="KW-1185">Reference proteome</keyword>
<dbReference type="OrthoDB" id="2014935at2"/>
<dbReference type="AlphaFoldDB" id="A0A191WH19"/>
<sequence>MTALAPTPSHPTRPSSATPGHTPPVAAFTAFPDLTRFILRRNWLRLAIWVVVLVGMVAMVFESQRVAFPTQESRDAYAAVANTPAVAALTGLPNGAGTLGGILNIKIWMTLAVSIGFASIFLVTRNGRAEEEAGRTELVRAGAVGHHAYSLANQLVVGGLSVVVGLLIGLTCIGLGLPAEGSLAMGASIAGVGIAFLGIAALAGQLTSTSRAANSLASIVLGVAYLVRAIADVQAEGDTPSPLSWASPIGWAQNMRSFGENVWWPLLLLVGLGIGGCLVAGVIESRRDVGAGVLPDRPGPARATRSLATPLGLAVRLERGPMIGWLLGGIAGGLFYGGVASAMSDLLDSGNAYAKAFMGQADSVLDGIVGLFVMATAMVAAAFAVQAATSVRLEEASGRLEPQLAGAVSRTRWALTRYLLAAVWGAVILVASGLVFGLAFAASQGDPDQVLRILAASTAYLPSLLVLVGVTVLLTGWLPRQAILVSWIVYGASVIIAMFGPLFSLSDEFIDATPLAATPRVPGVEFEALPLVVLSLVALACWALGLLRFRARDLTQA</sequence>
<feature type="transmembrane region" description="Helical" evidence="2">
    <location>
        <begin position="183"/>
        <end position="203"/>
    </location>
</feature>
<name>A0A191WH19_9MICO</name>
<keyword evidence="2" id="KW-0472">Membrane</keyword>
<accession>A0A191WH19</accession>